<dbReference type="PRINTS" id="PR00499">
    <property type="entry name" value="P67PHOX"/>
</dbReference>
<dbReference type="PROSITE" id="PS50002">
    <property type="entry name" value="SH3"/>
    <property type="match status" value="1"/>
</dbReference>
<proteinExistence type="inferred from homology"/>
<accession>A0A7R9M4S2</accession>
<keyword evidence="9" id="KW-0966">Cell projection</keyword>
<dbReference type="InterPro" id="IPR012849">
    <property type="entry name" value="Abl-interactor_HHR_dom"/>
</dbReference>
<evidence type="ECO:0000259" key="12">
    <source>
        <dbReference type="PROSITE" id="PS50002"/>
    </source>
</evidence>
<dbReference type="PANTHER" id="PTHR10460">
    <property type="entry name" value="ABL INTERACTOR FAMILY MEMBER"/>
    <property type="match status" value="1"/>
</dbReference>
<feature type="compositionally biased region" description="Low complexity" evidence="11">
    <location>
        <begin position="346"/>
        <end position="355"/>
    </location>
</feature>
<keyword evidence="4 10" id="KW-0728">SH3 domain</keyword>
<dbReference type="InterPro" id="IPR028455">
    <property type="entry name" value="ABI3_SH3"/>
</dbReference>
<feature type="compositionally biased region" description="Pro residues" evidence="11">
    <location>
        <begin position="329"/>
        <end position="341"/>
    </location>
</feature>
<evidence type="ECO:0000256" key="10">
    <source>
        <dbReference type="PROSITE-ProRule" id="PRU00192"/>
    </source>
</evidence>
<evidence type="ECO:0000256" key="5">
    <source>
        <dbReference type="ARBA" id="ARBA00022490"/>
    </source>
</evidence>
<keyword evidence="7" id="KW-0175">Coiled coil</keyword>
<keyword evidence="8" id="KW-0206">Cytoskeleton</keyword>
<name>A0A7R9M4S2_9ACAR</name>
<dbReference type="GO" id="GO:0001764">
    <property type="term" value="P:neuron migration"/>
    <property type="evidence" value="ECO:0007669"/>
    <property type="project" value="TreeGrafter"/>
</dbReference>
<organism evidence="13">
    <name type="scientific">Oppiella nova</name>
    <dbReference type="NCBI Taxonomy" id="334625"/>
    <lineage>
        <taxon>Eukaryota</taxon>
        <taxon>Metazoa</taxon>
        <taxon>Ecdysozoa</taxon>
        <taxon>Arthropoda</taxon>
        <taxon>Chelicerata</taxon>
        <taxon>Arachnida</taxon>
        <taxon>Acari</taxon>
        <taxon>Acariformes</taxon>
        <taxon>Sarcoptiformes</taxon>
        <taxon>Oribatida</taxon>
        <taxon>Brachypylina</taxon>
        <taxon>Oppioidea</taxon>
        <taxon>Oppiidae</taxon>
        <taxon>Oppiella</taxon>
    </lineage>
</organism>
<dbReference type="SMART" id="SM00326">
    <property type="entry name" value="SH3"/>
    <property type="match status" value="1"/>
</dbReference>
<evidence type="ECO:0000256" key="6">
    <source>
        <dbReference type="ARBA" id="ARBA00022553"/>
    </source>
</evidence>
<dbReference type="EMBL" id="OC921530">
    <property type="protein sequence ID" value="CAD7653468.1"/>
    <property type="molecule type" value="Genomic_DNA"/>
</dbReference>
<evidence type="ECO:0000256" key="11">
    <source>
        <dbReference type="SAM" id="MobiDB-lite"/>
    </source>
</evidence>
<dbReference type="Pfam" id="PF14604">
    <property type="entry name" value="SH3_9"/>
    <property type="match status" value="1"/>
</dbReference>
<reference evidence="13" key="1">
    <citation type="submission" date="2020-11" db="EMBL/GenBank/DDBJ databases">
        <authorList>
            <person name="Tran Van P."/>
        </authorList>
    </citation>
    <scope>NUCLEOTIDE SEQUENCE</scope>
</reference>
<dbReference type="GO" id="GO:0030027">
    <property type="term" value="C:lamellipodium"/>
    <property type="evidence" value="ECO:0007669"/>
    <property type="project" value="UniProtKB-SubCell"/>
</dbReference>
<feature type="compositionally biased region" description="Pro residues" evidence="11">
    <location>
        <begin position="224"/>
        <end position="233"/>
    </location>
</feature>
<comment type="subcellular location">
    <subcellularLocation>
        <location evidence="2">Cell projection</location>
        <location evidence="2">Lamellipodium</location>
    </subcellularLocation>
    <subcellularLocation>
        <location evidence="1">Cytoplasm</location>
        <location evidence="1">Cytoskeleton</location>
    </subcellularLocation>
</comment>
<feature type="compositionally biased region" description="Polar residues" evidence="11">
    <location>
        <begin position="176"/>
        <end position="191"/>
    </location>
</feature>
<dbReference type="GO" id="GO:0098858">
    <property type="term" value="C:actin-based cell projection"/>
    <property type="evidence" value="ECO:0007669"/>
    <property type="project" value="TreeGrafter"/>
</dbReference>
<evidence type="ECO:0000256" key="3">
    <source>
        <dbReference type="ARBA" id="ARBA00010020"/>
    </source>
</evidence>
<dbReference type="GO" id="GO:0035591">
    <property type="term" value="F:signaling adaptor activity"/>
    <property type="evidence" value="ECO:0007669"/>
    <property type="project" value="TreeGrafter"/>
</dbReference>
<dbReference type="Proteomes" id="UP000728032">
    <property type="component" value="Unassembled WGS sequence"/>
</dbReference>
<dbReference type="Pfam" id="PF07815">
    <property type="entry name" value="Abi_HHR"/>
    <property type="match status" value="1"/>
</dbReference>
<feature type="region of interest" description="Disordered" evidence="11">
    <location>
        <begin position="312"/>
        <end position="393"/>
    </location>
</feature>
<evidence type="ECO:0000256" key="8">
    <source>
        <dbReference type="ARBA" id="ARBA00023212"/>
    </source>
</evidence>
<evidence type="ECO:0000313" key="14">
    <source>
        <dbReference type="Proteomes" id="UP000728032"/>
    </source>
</evidence>
<gene>
    <name evidence="13" type="ORF">ONB1V03_LOCUS10121</name>
</gene>
<dbReference type="InterPro" id="IPR036028">
    <property type="entry name" value="SH3-like_dom_sf"/>
</dbReference>
<dbReference type="OrthoDB" id="2159336at2759"/>
<protein>
    <recommendedName>
        <fullName evidence="12">SH3 domain-containing protein</fullName>
    </recommendedName>
</protein>
<feature type="domain" description="SH3" evidence="12">
    <location>
        <begin position="424"/>
        <end position="482"/>
    </location>
</feature>
<dbReference type="CDD" id="cd11826">
    <property type="entry name" value="SH3_Abi"/>
    <property type="match status" value="1"/>
</dbReference>
<dbReference type="InterPro" id="IPR028457">
    <property type="entry name" value="ABI"/>
</dbReference>
<dbReference type="SUPFAM" id="SSF50044">
    <property type="entry name" value="SH3-domain"/>
    <property type="match status" value="1"/>
</dbReference>
<evidence type="ECO:0000256" key="7">
    <source>
        <dbReference type="ARBA" id="ARBA00023054"/>
    </source>
</evidence>
<sequence>MTVDHNLAHDMPSAMSDLISLIENEIPDGRQNLIDSNSNLDKVADYCETNYFQSDNKRSALEETKNYTTQSLASVAYQVNTLAYNLLHMLDLQTSQMAEMESQINHISQTVCIHKEKVARREIGILTNNKTTVRQHKILVPANPERPIKYIRKPIDYSVLDDIGHGVKITATNAPRSKSHTMKNGSSTLMMSSGGPAPTTKPPTPPQMRSVGSLSRGNKEYRTPAPPIAPPQVPSNYAPNYPIGHPKALDSNRRGSGYSTLPLGLGHQSGIISNVMQQMGGQATLQSHYGQSMHGSQGMPQSQPIGMVHPITHPAHHHHNSASANFVVPPSPTPPPPPPPALHEMPVLSPISDSLPDPPPMHLQHNQHNDHFERHSNASPPLPPPPPIHEDSHHMNLYNMEQIVHNTSGSYRDRHQDSEWVPNNYLEKVIAIYDYNADKDDELSFSENSVIYVIRKNDDGWYEGVMDGITGLFPGNYVEPCI</sequence>
<evidence type="ECO:0000256" key="2">
    <source>
        <dbReference type="ARBA" id="ARBA00004510"/>
    </source>
</evidence>
<dbReference type="GO" id="GO:0017124">
    <property type="term" value="F:SH3 domain binding"/>
    <property type="evidence" value="ECO:0007669"/>
    <property type="project" value="TreeGrafter"/>
</dbReference>
<evidence type="ECO:0000256" key="9">
    <source>
        <dbReference type="ARBA" id="ARBA00023273"/>
    </source>
</evidence>
<feature type="compositionally biased region" description="Basic and acidic residues" evidence="11">
    <location>
        <begin position="367"/>
        <end position="376"/>
    </location>
</feature>
<keyword evidence="14" id="KW-1185">Reference proteome</keyword>
<dbReference type="Gene3D" id="6.10.140.1620">
    <property type="match status" value="1"/>
</dbReference>
<dbReference type="AlphaFoldDB" id="A0A7R9M4S2"/>
<keyword evidence="5" id="KW-0963">Cytoplasm</keyword>
<dbReference type="GO" id="GO:0031209">
    <property type="term" value="C:SCAR complex"/>
    <property type="evidence" value="ECO:0007669"/>
    <property type="project" value="TreeGrafter"/>
</dbReference>
<dbReference type="PANTHER" id="PTHR10460:SF0">
    <property type="entry name" value="ABELSON INTERACTING PROTEIN, ISOFORM D"/>
    <property type="match status" value="1"/>
</dbReference>
<dbReference type="FunFam" id="2.30.30.40:FF:000002">
    <property type="entry name" value="abl interactor 1 isoform X1"/>
    <property type="match status" value="1"/>
</dbReference>
<keyword evidence="6" id="KW-0597">Phosphoprotein</keyword>
<comment type="similarity">
    <text evidence="3">Belongs to the ABI family.</text>
</comment>
<evidence type="ECO:0000313" key="13">
    <source>
        <dbReference type="EMBL" id="CAD7653468.1"/>
    </source>
</evidence>
<evidence type="ECO:0000256" key="1">
    <source>
        <dbReference type="ARBA" id="ARBA00004245"/>
    </source>
</evidence>
<feature type="region of interest" description="Disordered" evidence="11">
    <location>
        <begin position="176"/>
        <end position="233"/>
    </location>
</feature>
<evidence type="ECO:0000256" key="4">
    <source>
        <dbReference type="ARBA" id="ARBA00022443"/>
    </source>
</evidence>
<dbReference type="GO" id="GO:0005856">
    <property type="term" value="C:cytoskeleton"/>
    <property type="evidence" value="ECO:0007669"/>
    <property type="project" value="UniProtKB-SubCell"/>
</dbReference>
<dbReference type="InterPro" id="IPR001452">
    <property type="entry name" value="SH3_domain"/>
</dbReference>
<dbReference type="PRINTS" id="PR00452">
    <property type="entry name" value="SH3DOMAIN"/>
</dbReference>
<dbReference type="Gene3D" id="2.30.30.40">
    <property type="entry name" value="SH3 Domains"/>
    <property type="match status" value="1"/>
</dbReference>
<dbReference type="EMBL" id="CAJPVJ010006705">
    <property type="protein sequence ID" value="CAG2170655.1"/>
    <property type="molecule type" value="Genomic_DNA"/>
</dbReference>